<evidence type="ECO:0000313" key="2">
    <source>
        <dbReference type="EMBL" id="AAS52862.1"/>
    </source>
</evidence>
<dbReference type="EMBL" id="AE016818">
    <property type="protein sequence ID" value="AAS52862.1"/>
    <property type="molecule type" value="Genomic_DNA"/>
</dbReference>
<dbReference type="HOGENOM" id="CLU_625521_0_0_1"/>
<protein>
    <submittedName>
        <fullName evidence="2">AER181Cp</fullName>
    </submittedName>
</protein>
<feature type="compositionally biased region" description="Polar residues" evidence="1">
    <location>
        <begin position="399"/>
        <end position="416"/>
    </location>
</feature>
<gene>
    <name evidence="2" type="ORF">AGOS_AER181C</name>
</gene>
<feature type="region of interest" description="Disordered" evidence="1">
    <location>
        <begin position="384"/>
        <end position="416"/>
    </location>
</feature>
<feature type="compositionally biased region" description="Acidic residues" evidence="1">
    <location>
        <begin position="209"/>
        <end position="231"/>
    </location>
</feature>
<sequence length="437" mass="47351">MLFSGVEDYSLFENNLVFLDDSGEGEESRGRVDSAAKTEVGFGYPSAGLPWTGGVPMDAPGNSSVLSYSSMSTEGSAFGGAPFYDVDLFSTSGTRGVMMTRTSSLDNGPAQPMEPSVAALLTPNVDPLMSYSACAGLASLPPASETERVSPLSFPTALKLEDPLHVVPAAENTVKPKAPPALETAASSAVSSRSSSGGSFGQTYRYVSEGDEYAEADAEADADDDDDDDDGGYGSGSQGRVPRQRRCSRRSTSLPTVISTAKKVSDSRLSAQGLAEVLKLGSAEEALRRERFVLDILENDLHYPLGYKTWVRDTSKDYRNQLLDQLHKRVKVKYPEYDKPVLETIIRRATYYMMQSRLRRERRAKAKAKRDSVYNFKADTKERFNSVSSSASGPPTSPNVLRSTANISPNRSGSIGESSSFMLCEPACRTRKNTFTN</sequence>
<keyword evidence="3" id="KW-1185">Reference proteome</keyword>
<evidence type="ECO:0000256" key="1">
    <source>
        <dbReference type="SAM" id="MobiDB-lite"/>
    </source>
</evidence>
<dbReference type="KEGG" id="ago:AGOS_AER181C"/>
<reference evidence="3" key="2">
    <citation type="journal article" date="2013" name="G3 (Bethesda)">
        <title>Genomes of Ashbya fungi isolated from insects reveal four mating-type loci, numerous translocations, lack of transposons, and distinct gene duplications.</title>
        <authorList>
            <person name="Dietrich F.S."/>
            <person name="Voegeli S."/>
            <person name="Kuo S."/>
            <person name="Philippsen P."/>
        </authorList>
    </citation>
    <scope>GENOME REANNOTATION</scope>
    <source>
        <strain evidence="3">ATCC 10895 / CBS 109.51 / FGSC 9923 / NRRL Y-1056</strain>
    </source>
</reference>
<evidence type="ECO:0000313" key="3">
    <source>
        <dbReference type="Proteomes" id="UP000000591"/>
    </source>
</evidence>
<reference evidence="2 3" key="1">
    <citation type="journal article" date="2004" name="Science">
        <title>The Ashbya gossypii genome as a tool for mapping the ancient Saccharomyces cerevisiae genome.</title>
        <authorList>
            <person name="Dietrich F.S."/>
            <person name="Voegeli S."/>
            <person name="Brachat S."/>
            <person name="Lerch A."/>
            <person name="Gates K."/>
            <person name="Steiner S."/>
            <person name="Mohr C."/>
            <person name="Pohlmann R."/>
            <person name="Luedi P."/>
            <person name="Choi S."/>
            <person name="Wing R.A."/>
            <person name="Flavier A."/>
            <person name="Gaffney T.D."/>
            <person name="Philippsen P."/>
        </authorList>
    </citation>
    <scope>NUCLEOTIDE SEQUENCE [LARGE SCALE GENOMIC DNA]</scope>
    <source>
        <strain evidence="3">ATCC 10895 / CBS 109.51 / FGSC 9923 / NRRL Y-1056</strain>
    </source>
</reference>
<dbReference type="InParanoid" id="Q756S3"/>
<dbReference type="OrthoDB" id="4096434at2759"/>
<dbReference type="eggNOG" id="ENOG502S1A5">
    <property type="taxonomic scope" value="Eukaryota"/>
</dbReference>
<name>Q756S3_EREGS</name>
<feature type="region of interest" description="Disordered" evidence="1">
    <location>
        <begin position="175"/>
        <end position="254"/>
    </location>
</feature>
<accession>Q756S3</accession>
<organism evidence="2 3">
    <name type="scientific">Eremothecium gossypii (strain ATCC 10895 / CBS 109.51 / FGSC 9923 / NRRL Y-1056)</name>
    <name type="common">Yeast</name>
    <name type="synonym">Ashbya gossypii</name>
    <dbReference type="NCBI Taxonomy" id="284811"/>
    <lineage>
        <taxon>Eukaryota</taxon>
        <taxon>Fungi</taxon>
        <taxon>Dikarya</taxon>
        <taxon>Ascomycota</taxon>
        <taxon>Saccharomycotina</taxon>
        <taxon>Saccharomycetes</taxon>
        <taxon>Saccharomycetales</taxon>
        <taxon>Saccharomycetaceae</taxon>
        <taxon>Eremothecium</taxon>
    </lineage>
</organism>
<dbReference type="OMA" id="LMSYSAC"/>
<dbReference type="AlphaFoldDB" id="Q756S3"/>
<dbReference type="GeneID" id="4621247"/>
<dbReference type="Proteomes" id="UP000000591">
    <property type="component" value="Chromosome V"/>
</dbReference>
<dbReference type="RefSeq" id="NP_985038.1">
    <property type="nucleotide sequence ID" value="NM_210392.1"/>
</dbReference>
<proteinExistence type="predicted"/>
<feature type="compositionally biased region" description="Low complexity" evidence="1">
    <location>
        <begin position="185"/>
        <end position="197"/>
    </location>
</feature>